<dbReference type="SUPFAM" id="SSF55811">
    <property type="entry name" value="Nudix"/>
    <property type="match status" value="1"/>
</dbReference>
<proteinExistence type="predicted"/>
<protein>
    <submittedName>
        <fullName evidence="4">DNA mismatch repair protein MutT</fullName>
    </submittedName>
</protein>
<evidence type="ECO:0000313" key="5">
    <source>
        <dbReference type="Proteomes" id="UP000050331"/>
    </source>
</evidence>
<accession>A0A0U4G708</accession>
<gene>
    <name evidence="4" type="ORF">AOX59_07545</name>
</gene>
<keyword evidence="5" id="KW-1185">Reference proteome</keyword>
<dbReference type="PANTHER" id="PTHR43046:SF2">
    <property type="entry name" value="8-OXO-DGTP DIPHOSPHATASE-RELATED"/>
    <property type="match status" value="1"/>
</dbReference>
<dbReference type="AlphaFoldDB" id="A0A0U4G708"/>
<name>A0A0U4G708_9BACI</name>
<keyword evidence="2" id="KW-0378">Hydrolase</keyword>
<dbReference type="InterPro" id="IPR000086">
    <property type="entry name" value="NUDIX_hydrolase_dom"/>
</dbReference>
<dbReference type="Pfam" id="PF00293">
    <property type="entry name" value="NUDIX"/>
    <property type="match status" value="1"/>
</dbReference>
<dbReference type="RefSeq" id="WP_068444095.1">
    <property type="nucleotide sequence ID" value="NZ_CP013862.1"/>
</dbReference>
<dbReference type="InterPro" id="IPR015797">
    <property type="entry name" value="NUDIX_hydrolase-like_dom_sf"/>
</dbReference>
<dbReference type="Gene3D" id="3.90.79.10">
    <property type="entry name" value="Nucleoside Triphosphate Pyrophosphohydrolase"/>
    <property type="match status" value="1"/>
</dbReference>
<dbReference type="InterPro" id="IPR020476">
    <property type="entry name" value="Nudix_hydrolase"/>
</dbReference>
<dbReference type="STRING" id="1472767.AOX59_07545"/>
<evidence type="ECO:0000313" key="4">
    <source>
        <dbReference type="EMBL" id="ALX48474.1"/>
    </source>
</evidence>
<dbReference type="PROSITE" id="PS51462">
    <property type="entry name" value="NUDIX"/>
    <property type="match status" value="1"/>
</dbReference>
<comment type="cofactor">
    <cofactor evidence="1">
        <name>Mg(2+)</name>
        <dbReference type="ChEBI" id="CHEBI:18420"/>
    </cofactor>
</comment>
<organism evidence="4 5">
    <name type="scientific">Lentibacillus amyloliquefaciens</name>
    <dbReference type="NCBI Taxonomy" id="1472767"/>
    <lineage>
        <taxon>Bacteria</taxon>
        <taxon>Bacillati</taxon>
        <taxon>Bacillota</taxon>
        <taxon>Bacilli</taxon>
        <taxon>Bacillales</taxon>
        <taxon>Bacillaceae</taxon>
        <taxon>Lentibacillus</taxon>
    </lineage>
</organism>
<dbReference type="GO" id="GO:0016787">
    <property type="term" value="F:hydrolase activity"/>
    <property type="evidence" value="ECO:0007669"/>
    <property type="project" value="UniProtKB-KW"/>
</dbReference>
<sequence>MEHNHPKHIVAVSGYITNEKGETLLVKTHARPDTWESPGGQVEEGEALDIAMCREVYEETSLVVEPLGITGIYYNKTRTILSVVFQAKWTGGSLNIQPEAIKEAAFVKLTETTIGQFITRPHFKSRTLDAMEAKTFVPYETWNMDTNNLLGRLEGGV</sequence>
<feature type="domain" description="Nudix hydrolase" evidence="3">
    <location>
        <begin position="7"/>
        <end position="132"/>
    </location>
</feature>
<dbReference type="CDD" id="cd02883">
    <property type="entry name" value="NUDIX_Hydrolase"/>
    <property type="match status" value="1"/>
</dbReference>
<dbReference type="EMBL" id="CP013862">
    <property type="protein sequence ID" value="ALX48474.1"/>
    <property type="molecule type" value="Genomic_DNA"/>
</dbReference>
<dbReference type="PRINTS" id="PR00502">
    <property type="entry name" value="NUDIXFAMILY"/>
</dbReference>
<evidence type="ECO:0000256" key="2">
    <source>
        <dbReference type="ARBA" id="ARBA00022801"/>
    </source>
</evidence>
<reference evidence="4 5" key="1">
    <citation type="submission" date="2016-01" db="EMBL/GenBank/DDBJ databases">
        <title>Complete genome sequence of strain Lentibacillus amyloliquefaciens LAM0015T isolated from saline sediment.</title>
        <authorList>
            <person name="Wang J.-L."/>
            <person name="He M.-X."/>
        </authorList>
    </citation>
    <scope>NUCLEOTIDE SEQUENCE [LARGE SCALE GENOMIC DNA]</scope>
    <source>
        <strain evidence="4 5">LAM0015</strain>
    </source>
</reference>
<evidence type="ECO:0000256" key="1">
    <source>
        <dbReference type="ARBA" id="ARBA00001946"/>
    </source>
</evidence>
<dbReference type="PANTHER" id="PTHR43046">
    <property type="entry name" value="GDP-MANNOSE MANNOSYL HYDROLASE"/>
    <property type="match status" value="1"/>
</dbReference>
<dbReference type="Proteomes" id="UP000050331">
    <property type="component" value="Chromosome"/>
</dbReference>
<dbReference type="KEGG" id="lao:AOX59_07545"/>
<evidence type="ECO:0000259" key="3">
    <source>
        <dbReference type="PROSITE" id="PS51462"/>
    </source>
</evidence>
<dbReference type="OrthoDB" id="9816289at2"/>